<dbReference type="NCBIfam" id="TIGR01640">
    <property type="entry name" value="F_box_assoc_1"/>
    <property type="match status" value="1"/>
</dbReference>
<dbReference type="InterPro" id="IPR006527">
    <property type="entry name" value="F-box-assoc_dom_typ1"/>
</dbReference>
<dbReference type="PANTHER" id="PTHR31672">
    <property type="entry name" value="BNACNNG10540D PROTEIN"/>
    <property type="match status" value="1"/>
</dbReference>
<dbReference type="InterPro" id="IPR036047">
    <property type="entry name" value="F-box-like_dom_sf"/>
</dbReference>
<feature type="domain" description="F-box associated beta-propeller type 1" evidence="2">
    <location>
        <begin position="165"/>
        <end position="410"/>
    </location>
</feature>
<reference evidence="3 4" key="1">
    <citation type="journal article" date="2022" name="Nat. Genet.">
        <title>Improved pea reference genome and pan-genome highlight genomic features and evolutionary characteristics.</title>
        <authorList>
            <person name="Yang T."/>
            <person name="Liu R."/>
            <person name="Luo Y."/>
            <person name="Hu S."/>
            <person name="Wang D."/>
            <person name="Wang C."/>
            <person name="Pandey M.K."/>
            <person name="Ge S."/>
            <person name="Xu Q."/>
            <person name="Li N."/>
            <person name="Li G."/>
            <person name="Huang Y."/>
            <person name="Saxena R.K."/>
            <person name="Ji Y."/>
            <person name="Li M."/>
            <person name="Yan X."/>
            <person name="He Y."/>
            <person name="Liu Y."/>
            <person name="Wang X."/>
            <person name="Xiang C."/>
            <person name="Varshney R.K."/>
            <person name="Ding H."/>
            <person name="Gao S."/>
            <person name="Zong X."/>
        </authorList>
    </citation>
    <scope>NUCLEOTIDE SEQUENCE [LARGE SCALE GENOMIC DNA]</scope>
    <source>
        <strain evidence="3 4">cv. Zhongwan 6</strain>
    </source>
</reference>
<keyword evidence="4" id="KW-1185">Reference proteome</keyword>
<evidence type="ECO:0000259" key="2">
    <source>
        <dbReference type="Pfam" id="PF07734"/>
    </source>
</evidence>
<dbReference type="Pfam" id="PF07734">
    <property type="entry name" value="FBA_1"/>
    <property type="match status" value="1"/>
</dbReference>
<feature type="region of interest" description="Disordered" evidence="1">
    <location>
        <begin position="1"/>
        <end position="64"/>
    </location>
</feature>
<accession>A0A9D4WG74</accession>
<sequence>MDYQQKQSPPFNSTMDYQQKQSPPFNSTMDYQQKQSPPFNSTMDYQQKQSPPFNSTMDYQQKQSPPFNSTMDYQQKLSAPFNKWSDSKVSRKYIDDDVAFHVLSKLPIKSLKRFGCVRKSWSILFDNSHFMNMFRNHFISHRNFDNYHTFLLISKRDCADGYHVELHLLDSKIKLTLPPPFSEDEYMSPSILGKTSVNGVFCIAQDNIRVDPNRDRYILWNPTTEETLVIPPSPDQLIPKHPLVCVFQKFQGFGYDQVRDDFKVIQYVSFDSSSCNGYDPDSPPPQGIMYYSFFEIYSLKNNSWKILHIENMSLRCVNDGFNSDELYTDGACHWLVKGKRDQILMVMSFDVSHEVFFTTPIDERSDLDNGHLAVLNGSITFIINHDNNNIFHISILGEIGVKESWIKLFICGPAPSIDWPPIGYGKKGYIFFRKINDELAYVDLSTQIIEEIGVKGEKYCCKIGVYKENLFSI</sequence>
<dbReference type="SUPFAM" id="SSF81383">
    <property type="entry name" value="F-box domain"/>
    <property type="match status" value="1"/>
</dbReference>
<evidence type="ECO:0000313" key="4">
    <source>
        <dbReference type="Proteomes" id="UP001058974"/>
    </source>
</evidence>
<gene>
    <name evidence="3" type="ORF">KIW84_066598</name>
</gene>
<dbReference type="InterPro" id="IPR017451">
    <property type="entry name" value="F-box-assoc_interact_dom"/>
</dbReference>
<dbReference type="PANTHER" id="PTHR31672:SF13">
    <property type="entry name" value="F-BOX PROTEIN CPR30-LIKE"/>
    <property type="match status" value="1"/>
</dbReference>
<organism evidence="3 4">
    <name type="scientific">Pisum sativum</name>
    <name type="common">Garden pea</name>
    <name type="synonym">Lathyrus oleraceus</name>
    <dbReference type="NCBI Taxonomy" id="3888"/>
    <lineage>
        <taxon>Eukaryota</taxon>
        <taxon>Viridiplantae</taxon>
        <taxon>Streptophyta</taxon>
        <taxon>Embryophyta</taxon>
        <taxon>Tracheophyta</taxon>
        <taxon>Spermatophyta</taxon>
        <taxon>Magnoliopsida</taxon>
        <taxon>eudicotyledons</taxon>
        <taxon>Gunneridae</taxon>
        <taxon>Pentapetalae</taxon>
        <taxon>rosids</taxon>
        <taxon>fabids</taxon>
        <taxon>Fabales</taxon>
        <taxon>Fabaceae</taxon>
        <taxon>Papilionoideae</taxon>
        <taxon>50 kb inversion clade</taxon>
        <taxon>NPAAA clade</taxon>
        <taxon>Hologalegina</taxon>
        <taxon>IRL clade</taxon>
        <taxon>Fabeae</taxon>
        <taxon>Lathyrus</taxon>
    </lineage>
</organism>
<protein>
    <recommendedName>
        <fullName evidence="2">F-box associated beta-propeller type 1 domain-containing protein</fullName>
    </recommendedName>
</protein>
<comment type="caution">
    <text evidence="3">The sequence shown here is derived from an EMBL/GenBank/DDBJ whole genome shotgun (WGS) entry which is preliminary data.</text>
</comment>
<dbReference type="Gramene" id="Psat06G0659800-T1">
    <property type="protein sequence ID" value="KAI5402194.1"/>
    <property type="gene ID" value="KIW84_066598"/>
</dbReference>
<dbReference type="InterPro" id="IPR050796">
    <property type="entry name" value="SCF_F-box_component"/>
</dbReference>
<evidence type="ECO:0000313" key="3">
    <source>
        <dbReference type="EMBL" id="KAI5402194.1"/>
    </source>
</evidence>
<dbReference type="AlphaFoldDB" id="A0A9D4WG74"/>
<evidence type="ECO:0000256" key="1">
    <source>
        <dbReference type="SAM" id="MobiDB-lite"/>
    </source>
</evidence>
<dbReference type="EMBL" id="JAMSHJ010000006">
    <property type="protein sequence ID" value="KAI5402194.1"/>
    <property type="molecule type" value="Genomic_DNA"/>
</dbReference>
<proteinExistence type="predicted"/>
<dbReference type="Proteomes" id="UP001058974">
    <property type="component" value="Chromosome 6"/>
</dbReference>
<name>A0A9D4WG74_PEA</name>
<dbReference type="OrthoDB" id="1428343at2759"/>